<name>A0ABM3QFN1_ACIJB</name>
<evidence type="ECO:0000256" key="1">
    <source>
        <dbReference type="SAM" id="MobiDB-lite"/>
    </source>
</evidence>
<feature type="region of interest" description="Disordered" evidence="1">
    <location>
        <begin position="193"/>
        <end position="256"/>
    </location>
</feature>
<accession>A0ABM3QFN1</accession>
<evidence type="ECO:0000313" key="4">
    <source>
        <dbReference type="RefSeq" id="XP_053082747.1"/>
    </source>
</evidence>
<keyword evidence="3" id="KW-1185">Reference proteome</keyword>
<organism evidence="3 4">
    <name type="scientific">Acinonyx jubatus</name>
    <name type="common">Cheetah</name>
    <dbReference type="NCBI Taxonomy" id="32536"/>
    <lineage>
        <taxon>Eukaryota</taxon>
        <taxon>Metazoa</taxon>
        <taxon>Chordata</taxon>
        <taxon>Craniata</taxon>
        <taxon>Vertebrata</taxon>
        <taxon>Euteleostomi</taxon>
        <taxon>Mammalia</taxon>
        <taxon>Eutheria</taxon>
        <taxon>Laurasiatheria</taxon>
        <taxon>Carnivora</taxon>
        <taxon>Feliformia</taxon>
        <taxon>Felidae</taxon>
        <taxon>Felinae</taxon>
        <taxon>Acinonyx</taxon>
    </lineage>
</organism>
<keyword evidence="2" id="KW-0472">Membrane</keyword>
<keyword evidence="2" id="KW-1133">Transmembrane helix</keyword>
<feature type="region of interest" description="Disordered" evidence="1">
    <location>
        <begin position="294"/>
        <end position="342"/>
    </location>
</feature>
<feature type="compositionally biased region" description="Polar residues" evidence="1">
    <location>
        <begin position="314"/>
        <end position="328"/>
    </location>
</feature>
<reference evidence="4" key="1">
    <citation type="submission" date="2025-08" db="UniProtKB">
        <authorList>
            <consortium name="RefSeq"/>
        </authorList>
    </citation>
    <scope>IDENTIFICATION</scope>
    <source>
        <tissue evidence="4">Blood</tissue>
    </source>
</reference>
<gene>
    <name evidence="4" type="primary">LOC128316497</name>
</gene>
<proteinExistence type="predicted"/>
<feature type="compositionally biased region" description="Basic and acidic residues" evidence="1">
    <location>
        <begin position="1"/>
        <end position="11"/>
    </location>
</feature>
<dbReference type="Proteomes" id="UP001652583">
    <property type="component" value="Chromosome B4"/>
</dbReference>
<sequence>MVTRSDARNRTGEQPLDGTGTASSNPQVAPMRSVLLLSPGERGGNGGTERSRDLPGVTQAVHRPSPAHTLTPTPSCLASTCLPSRPVRGCARGQGSVGERVCRTGRGCAQALVTAHLLPLVRCGYRCVQPGPPAWTPLPPLCPLPGPPYLGRPRGPASLLPAARPGSPSPDGCAISPRGRCCPQAGRGCVPSLLRHPGARNRPDQDINRDATGCRSAGRRVQAQRPRDPARFHLLISSQERRKRVNRRSVAEPGSGCGFPLPGSLGGYFIFFFFNCHLFFLRFSIGLEKERASERAGERQRERERESQAASVPSARSPTRGSNPQTVRSRPEPKSRVGCRTD</sequence>
<dbReference type="GeneID" id="128316497"/>
<dbReference type="RefSeq" id="XP_053082747.1">
    <property type="nucleotide sequence ID" value="XM_053226772.1"/>
</dbReference>
<feature type="transmembrane region" description="Helical" evidence="2">
    <location>
        <begin position="265"/>
        <end position="285"/>
    </location>
</feature>
<feature type="compositionally biased region" description="Basic and acidic residues" evidence="1">
    <location>
        <begin position="294"/>
        <end position="307"/>
    </location>
</feature>
<evidence type="ECO:0000256" key="2">
    <source>
        <dbReference type="SAM" id="Phobius"/>
    </source>
</evidence>
<feature type="compositionally biased region" description="Basic and acidic residues" evidence="1">
    <location>
        <begin position="329"/>
        <end position="342"/>
    </location>
</feature>
<feature type="region of interest" description="Disordered" evidence="1">
    <location>
        <begin position="1"/>
        <end position="70"/>
    </location>
</feature>
<evidence type="ECO:0000313" key="3">
    <source>
        <dbReference type="Proteomes" id="UP001652583"/>
    </source>
</evidence>
<keyword evidence="2" id="KW-0812">Transmembrane</keyword>
<protein>
    <submittedName>
        <fullName evidence="4">Uncharacterized protein LOC128316497 isoform X1</fullName>
    </submittedName>
</protein>